<comment type="caution">
    <text evidence="1">The sequence shown here is derived from an EMBL/GenBank/DDBJ whole genome shotgun (WGS) entry which is preliminary data.</text>
</comment>
<proteinExistence type="predicted"/>
<name>A0ABD1CQ66_CULPP</name>
<sequence length="102" mass="11405">MGKYESNRLGWLLGLEAVLTSLGRNAFVNIAESSSDDDEDGNYKECKDSTATTVYFESKKQEERSIELKMKNIPALRQPPYVTDSFRGSVAGDVEAASYEHF</sequence>
<dbReference type="EMBL" id="JBEHCU010010249">
    <property type="protein sequence ID" value="KAL1378551.1"/>
    <property type="molecule type" value="Genomic_DNA"/>
</dbReference>
<accession>A0ABD1CQ66</accession>
<organism evidence="1 2">
    <name type="scientific">Culex pipiens pipiens</name>
    <name type="common">Northern house mosquito</name>
    <dbReference type="NCBI Taxonomy" id="38569"/>
    <lineage>
        <taxon>Eukaryota</taxon>
        <taxon>Metazoa</taxon>
        <taxon>Ecdysozoa</taxon>
        <taxon>Arthropoda</taxon>
        <taxon>Hexapoda</taxon>
        <taxon>Insecta</taxon>
        <taxon>Pterygota</taxon>
        <taxon>Neoptera</taxon>
        <taxon>Endopterygota</taxon>
        <taxon>Diptera</taxon>
        <taxon>Nematocera</taxon>
        <taxon>Culicoidea</taxon>
        <taxon>Culicidae</taxon>
        <taxon>Culicinae</taxon>
        <taxon>Culicini</taxon>
        <taxon>Culex</taxon>
        <taxon>Culex</taxon>
    </lineage>
</organism>
<gene>
    <name evidence="1" type="ORF">pipiens_015512</name>
</gene>
<keyword evidence="2" id="KW-1185">Reference proteome</keyword>
<dbReference type="Proteomes" id="UP001562425">
    <property type="component" value="Unassembled WGS sequence"/>
</dbReference>
<evidence type="ECO:0000313" key="2">
    <source>
        <dbReference type="Proteomes" id="UP001562425"/>
    </source>
</evidence>
<dbReference type="AlphaFoldDB" id="A0ABD1CQ66"/>
<evidence type="ECO:0000313" key="1">
    <source>
        <dbReference type="EMBL" id="KAL1378551.1"/>
    </source>
</evidence>
<reference evidence="1 2" key="1">
    <citation type="submission" date="2024-05" db="EMBL/GenBank/DDBJ databases">
        <title>Culex pipiens pipiens assembly and annotation.</title>
        <authorList>
            <person name="Alout H."/>
            <person name="Durand T."/>
        </authorList>
    </citation>
    <scope>NUCLEOTIDE SEQUENCE [LARGE SCALE GENOMIC DNA]</scope>
    <source>
        <strain evidence="1">HA-2024</strain>
        <tissue evidence="1">Whole body</tissue>
    </source>
</reference>
<protein>
    <submittedName>
        <fullName evidence="1">Uncharacterized protein</fullName>
    </submittedName>
</protein>